<dbReference type="Gene3D" id="3.40.50.620">
    <property type="entry name" value="HUPs"/>
    <property type="match status" value="1"/>
</dbReference>
<dbReference type="SUPFAM" id="SSF52374">
    <property type="entry name" value="Nucleotidylyl transferase"/>
    <property type="match status" value="1"/>
</dbReference>
<organism evidence="9 10">
    <name type="scientific">Amphiplicatus metriothermophilus</name>
    <dbReference type="NCBI Taxonomy" id="1519374"/>
    <lineage>
        <taxon>Bacteria</taxon>
        <taxon>Pseudomonadati</taxon>
        <taxon>Pseudomonadota</taxon>
        <taxon>Alphaproteobacteria</taxon>
        <taxon>Parvularculales</taxon>
        <taxon>Parvularculaceae</taxon>
        <taxon>Amphiplicatus</taxon>
    </lineage>
</organism>
<keyword evidence="1 7" id="KW-0436">Ligase</keyword>
<evidence type="ECO:0000256" key="7">
    <source>
        <dbReference type="RuleBase" id="RU363037"/>
    </source>
</evidence>
<dbReference type="OrthoDB" id="9807503at2"/>
<keyword evidence="5 7" id="KW-0067">ATP-binding</keyword>
<dbReference type="GO" id="GO:0004818">
    <property type="term" value="F:glutamate-tRNA ligase activity"/>
    <property type="evidence" value="ECO:0007669"/>
    <property type="project" value="TreeGrafter"/>
</dbReference>
<dbReference type="GO" id="GO:0005524">
    <property type="term" value="F:ATP binding"/>
    <property type="evidence" value="ECO:0007669"/>
    <property type="project" value="UniProtKB-KW"/>
</dbReference>
<comment type="similarity">
    <text evidence="7">Belongs to the class-I aminoacyl-tRNA synthetase family.</text>
</comment>
<name>A0A239PIU9_9PROT</name>
<dbReference type="PANTHER" id="PTHR43311:SF1">
    <property type="entry name" value="GLUTAMYL-Q TRNA(ASP) SYNTHETASE"/>
    <property type="match status" value="1"/>
</dbReference>
<keyword evidence="10" id="KW-1185">Reference proteome</keyword>
<evidence type="ECO:0000256" key="1">
    <source>
        <dbReference type="ARBA" id="ARBA00022598"/>
    </source>
</evidence>
<keyword evidence="6 7" id="KW-0030">Aminoacyl-tRNA synthetase</keyword>
<evidence type="ECO:0000256" key="5">
    <source>
        <dbReference type="ARBA" id="ARBA00022840"/>
    </source>
</evidence>
<dbReference type="NCBIfam" id="NF004315">
    <property type="entry name" value="PRK05710.1-4"/>
    <property type="match status" value="1"/>
</dbReference>
<dbReference type="Pfam" id="PF00749">
    <property type="entry name" value="tRNA-synt_1c"/>
    <property type="match status" value="1"/>
</dbReference>
<evidence type="ECO:0000256" key="6">
    <source>
        <dbReference type="ARBA" id="ARBA00023146"/>
    </source>
</evidence>
<reference evidence="9 10" key="1">
    <citation type="submission" date="2017-07" db="EMBL/GenBank/DDBJ databases">
        <authorList>
            <person name="Sun Z.S."/>
            <person name="Albrecht U."/>
            <person name="Echele G."/>
            <person name="Lee C.C."/>
        </authorList>
    </citation>
    <scope>NUCLEOTIDE SEQUENCE [LARGE SCALE GENOMIC DNA]</scope>
    <source>
        <strain evidence="9 10">CGMCC 1.12710</strain>
    </source>
</reference>
<dbReference type="InterPro" id="IPR001412">
    <property type="entry name" value="aa-tRNA-synth_I_CS"/>
</dbReference>
<keyword evidence="4" id="KW-0862">Zinc</keyword>
<dbReference type="AlphaFoldDB" id="A0A239PIU9"/>
<evidence type="ECO:0000256" key="3">
    <source>
        <dbReference type="ARBA" id="ARBA00022741"/>
    </source>
</evidence>
<keyword evidence="7" id="KW-0648">Protein biosynthesis</keyword>
<proteinExistence type="inferred from homology"/>
<evidence type="ECO:0000313" key="9">
    <source>
        <dbReference type="EMBL" id="SNT67731.1"/>
    </source>
</evidence>
<sequence length="290" mass="31887">MPERFVTRFAPSPTGYLHLGHAYSALTAFAAARAAGGRFLLRIEDIDRTRCRPEYEAAIYEDLEWLGLEWEAPVRRQSDHFADYAGALERLIERGLVYRCFKSRREVLEEIARAPHLAADGPEGPQYVGAPLPPEEEAARLAAGEPYAWRLSLAACRDHLGAAFGALTFTEEGVGGGEETGRVRARPEIFGDAIIARKDAGASYHLAAVHDDARQGITHVIRGADLFAAAHLHRLLQALLDLPAPAYRHHRLITDENGKKFSKRDRAVTLRALRAAGATRADILARLGLA</sequence>
<dbReference type="InterPro" id="IPR020058">
    <property type="entry name" value="Glu/Gln-tRNA-synth_Ib_cat-dom"/>
</dbReference>
<dbReference type="GO" id="GO:0006424">
    <property type="term" value="P:glutamyl-tRNA aminoacylation"/>
    <property type="evidence" value="ECO:0007669"/>
    <property type="project" value="TreeGrafter"/>
</dbReference>
<dbReference type="PANTHER" id="PTHR43311">
    <property type="entry name" value="GLUTAMATE--TRNA LIGASE"/>
    <property type="match status" value="1"/>
</dbReference>
<accession>A0A239PIU9</accession>
<dbReference type="RefSeq" id="WP_089410749.1">
    <property type="nucleotide sequence ID" value="NZ_FZQA01000001.1"/>
</dbReference>
<protein>
    <submittedName>
        <fullName evidence="9">Glutamyl-Q tRNA(Asp) synthetase</fullName>
    </submittedName>
</protein>
<dbReference type="Proteomes" id="UP000198346">
    <property type="component" value="Unassembled WGS sequence"/>
</dbReference>
<feature type="domain" description="Glutamyl/glutaminyl-tRNA synthetase class Ib catalytic" evidence="8">
    <location>
        <begin position="6"/>
        <end position="286"/>
    </location>
</feature>
<keyword evidence="3 7" id="KW-0547">Nucleotide-binding</keyword>
<dbReference type="InterPro" id="IPR000924">
    <property type="entry name" value="Glu/Gln-tRNA-synth"/>
</dbReference>
<dbReference type="PRINTS" id="PR00987">
    <property type="entry name" value="TRNASYNTHGLU"/>
</dbReference>
<dbReference type="InterPro" id="IPR014729">
    <property type="entry name" value="Rossmann-like_a/b/a_fold"/>
</dbReference>
<keyword evidence="2" id="KW-0479">Metal-binding</keyword>
<gene>
    <name evidence="9" type="ORF">SAMN06297382_0224</name>
</gene>
<dbReference type="InterPro" id="IPR049940">
    <property type="entry name" value="GluQ/Sye"/>
</dbReference>
<evidence type="ECO:0000313" key="10">
    <source>
        <dbReference type="Proteomes" id="UP000198346"/>
    </source>
</evidence>
<dbReference type="PROSITE" id="PS00178">
    <property type="entry name" value="AA_TRNA_LIGASE_I"/>
    <property type="match status" value="1"/>
</dbReference>
<evidence type="ECO:0000256" key="2">
    <source>
        <dbReference type="ARBA" id="ARBA00022723"/>
    </source>
</evidence>
<dbReference type="EMBL" id="FZQA01000001">
    <property type="protein sequence ID" value="SNT67731.1"/>
    <property type="molecule type" value="Genomic_DNA"/>
</dbReference>
<dbReference type="GO" id="GO:0005829">
    <property type="term" value="C:cytosol"/>
    <property type="evidence" value="ECO:0007669"/>
    <property type="project" value="TreeGrafter"/>
</dbReference>
<evidence type="ECO:0000259" key="8">
    <source>
        <dbReference type="Pfam" id="PF00749"/>
    </source>
</evidence>
<evidence type="ECO:0000256" key="4">
    <source>
        <dbReference type="ARBA" id="ARBA00022833"/>
    </source>
</evidence>